<comment type="caution">
    <text evidence="2">The sequence shown here is derived from an EMBL/GenBank/DDBJ whole genome shotgun (WGS) entry which is preliminary data.</text>
</comment>
<dbReference type="RefSeq" id="WP_125481448.1">
    <property type="nucleotide sequence ID" value="NZ_RSFW01000020.1"/>
</dbReference>
<evidence type="ECO:0000313" key="2">
    <source>
        <dbReference type="EMBL" id="RSD25191.1"/>
    </source>
</evidence>
<feature type="domain" description="DUF8042" evidence="1">
    <location>
        <begin position="6"/>
        <end position="122"/>
    </location>
</feature>
<dbReference type="EMBL" id="RSFW01000020">
    <property type="protein sequence ID" value="RSD25191.1"/>
    <property type="molecule type" value="Genomic_DNA"/>
</dbReference>
<protein>
    <recommendedName>
        <fullName evidence="1">DUF8042 domain-containing protein</fullName>
    </recommendedName>
</protein>
<dbReference type="OrthoDB" id="2990527at2"/>
<reference evidence="3" key="1">
    <citation type="submission" date="2018-12" db="EMBL/GenBank/DDBJ databases">
        <title>Bacillus chawlae sp. nov., Bacillus glennii sp. nov., and Bacillus saganii sp. nov. Isolated from the Vehicle Assembly Building at Kennedy Space Center where the Viking Spacecraft were Assembled.</title>
        <authorList>
            <person name="Seuylemezian A."/>
            <person name="Vaishampayan P."/>
        </authorList>
    </citation>
    <scope>NUCLEOTIDE SEQUENCE [LARGE SCALE GENOMIC DNA]</scope>
    <source>
        <strain evidence="3">DSM 13966</strain>
    </source>
</reference>
<organism evidence="2 3">
    <name type="scientific">Mesobacillus subterraneus</name>
    <dbReference type="NCBI Taxonomy" id="285983"/>
    <lineage>
        <taxon>Bacteria</taxon>
        <taxon>Bacillati</taxon>
        <taxon>Bacillota</taxon>
        <taxon>Bacilli</taxon>
        <taxon>Bacillales</taxon>
        <taxon>Bacillaceae</taxon>
        <taxon>Mesobacillus</taxon>
    </lineage>
</organism>
<dbReference type="AlphaFoldDB" id="A0A427TLG4"/>
<accession>A0A427TLG4</accession>
<dbReference type="Proteomes" id="UP000279911">
    <property type="component" value="Unassembled WGS sequence"/>
</dbReference>
<name>A0A427TLG4_9BACI</name>
<dbReference type="Pfam" id="PF26154">
    <property type="entry name" value="DUF8042"/>
    <property type="match status" value="1"/>
</dbReference>
<gene>
    <name evidence="2" type="ORF">EJA10_18165</name>
</gene>
<dbReference type="InterPro" id="IPR058355">
    <property type="entry name" value="DUF8042"/>
</dbReference>
<evidence type="ECO:0000313" key="3">
    <source>
        <dbReference type="Proteomes" id="UP000279911"/>
    </source>
</evidence>
<sequence length="126" mass="14930">MNALSEEKFLLVNQYIGLLETIEEAFGHIFLCLEDLMFEDAENLWDDILAAFWQIYQSNQVLAEHFFDRPGILSQFENFESVLEKAQPMQNTDYILWEGIIGEGIYPAFSEWSREITKQFRPYYIN</sequence>
<proteinExistence type="predicted"/>
<evidence type="ECO:0000259" key="1">
    <source>
        <dbReference type="Pfam" id="PF26154"/>
    </source>
</evidence>